<organism evidence="8 9">
    <name type="scientific">Pseudomonas jinjuensis</name>
    <dbReference type="NCBI Taxonomy" id="198616"/>
    <lineage>
        <taxon>Bacteria</taxon>
        <taxon>Pseudomonadati</taxon>
        <taxon>Pseudomonadota</taxon>
        <taxon>Gammaproteobacteria</taxon>
        <taxon>Pseudomonadales</taxon>
        <taxon>Pseudomonadaceae</taxon>
        <taxon>Pseudomonas</taxon>
    </lineage>
</organism>
<reference evidence="9" key="1">
    <citation type="submission" date="2016-10" db="EMBL/GenBank/DDBJ databases">
        <authorList>
            <person name="Varghese N."/>
            <person name="Submissions S."/>
        </authorList>
    </citation>
    <scope>NUCLEOTIDE SEQUENCE [LARGE SCALE GENOMIC DNA]</scope>
    <source>
        <strain evidence="9">JCM 21621</strain>
    </source>
</reference>
<dbReference type="CDD" id="cd00090">
    <property type="entry name" value="HTH_ARSR"/>
    <property type="match status" value="1"/>
</dbReference>
<accession>A0A1H0HUI5</accession>
<keyword evidence="2" id="KW-0480">Metal-thiolate cluster</keyword>
<evidence type="ECO:0000256" key="6">
    <source>
        <dbReference type="ARBA" id="ARBA00060178"/>
    </source>
</evidence>
<dbReference type="AlphaFoldDB" id="A0A1H0HUI5"/>
<name>A0A1H0HUI5_9PSED</name>
<dbReference type="OrthoDB" id="9793058at2"/>
<dbReference type="Proteomes" id="UP000242957">
    <property type="component" value="Unassembled WGS sequence"/>
</dbReference>
<evidence type="ECO:0000256" key="1">
    <source>
        <dbReference type="ARBA" id="ARBA00022849"/>
    </source>
</evidence>
<keyword evidence="9" id="KW-1185">Reference proteome</keyword>
<dbReference type="InterPro" id="IPR036390">
    <property type="entry name" value="WH_DNA-bd_sf"/>
</dbReference>
<evidence type="ECO:0000256" key="4">
    <source>
        <dbReference type="ARBA" id="ARBA00023125"/>
    </source>
</evidence>
<evidence type="ECO:0000259" key="7">
    <source>
        <dbReference type="PROSITE" id="PS50987"/>
    </source>
</evidence>
<dbReference type="Gene3D" id="1.10.10.10">
    <property type="entry name" value="Winged helix-like DNA-binding domain superfamily/Winged helix DNA-binding domain"/>
    <property type="match status" value="1"/>
</dbReference>
<protein>
    <submittedName>
        <fullName evidence="8">ArsR family transcriptional regulator</fullName>
    </submittedName>
</protein>
<dbReference type="GO" id="GO:0046872">
    <property type="term" value="F:metal ion binding"/>
    <property type="evidence" value="ECO:0007669"/>
    <property type="project" value="UniProtKB-KW"/>
</dbReference>
<keyword evidence="1" id="KW-0059">Arsenical resistance</keyword>
<evidence type="ECO:0000256" key="3">
    <source>
        <dbReference type="ARBA" id="ARBA00023015"/>
    </source>
</evidence>
<dbReference type="PRINTS" id="PR00778">
    <property type="entry name" value="HTHARSR"/>
</dbReference>
<dbReference type="Pfam" id="PF01022">
    <property type="entry name" value="HTH_5"/>
    <property type="match status" value="1"/>
</dbReference>
<evidence type="ECO:0000313" key="9">
    <source>
        <dbReference type="Proteomes" id="UP000242957"/>
    </source>
</evidence>
<evidence type="ECO:0000256" key="2">
    <source>
        <dbReference type="ARBA" id="ARBA00022851"/>
    </source>
</evidence>
<comment type="function">
    <text evidence="6">Binds arsenite and regulates the expression of arsenic efflux pumps. In vitro, also binds antimony and bismuth, but not arsenate.</text>
</comment>
<dbReference type="InterPro" id="IPR011991">
    <property type="entry name" value="ArsR-like_HTH"/>
</dbReference>
<keyword evidence="3" id="KW-0805">Transcription regulation</keyword>
<dbReference type="NCBIfam" id="NF007528">
    <property type="entry name" value="PRK10141.1"/>
    <property type="match status" value="1"/>
</dbReference>
<gene>
    <name evidence="8" type="ORF">SAMN05216193_10913</name>
</gene>
<dbReference type="RefSeq" id="WP_084315397.1">
    <property type="nucleotide sequence ID" value="NZ_FNIJ01000009.1"/>
</dbReference>
<keyword evidence="4" id="KW-0238">DNA-binding</keyword>
<evidence type="ECO:0000256" key="5">
    <source>
        <dbReference type="ARBA" id="ARBA00023163"/>
    </source>
</evidence>
<dbReference type="PANTHER" id="PTHR33154">
    <property type="entry name" value="TRANSCRIPTIONAL REGULATOR, ARSR FAMILY"/>
    <property type="match status" value="1"/>
</dbReference>
<dbReference type="InterPro" id="IPR001845">
    <property type="entry name" value="HTH_ArsR_DNA-bd_dom"/>
</dbReference>
<dbReference type="PANTHER" id="PTHR33154:SF18">
    <property type="entry name" value="ARSENICAL RESISTANCE OPERON REPRESSOR"/>
    <property type="match status" value="1"/>
</dbReference>
<dbReference type="GO" id="GO:0003677">
    <property type="term" value="F:DNA binding"/>
    <property type="evidence" value="ECO:0007669"/>
    <property type="project" value="UniProtKB-KW"/>
</dbReference>
<dbReference type="EMBL" id="FNIJ01000009">
    <property type="protein sequence ID" value="SDO22730.1"/>
    <property type="molecule type" value="Genomic_DNA"/>
</dbReference>
<dbReference type="GO" id="GO:0003700">
    <property type="term" value="F:DNA-binding transcription factor activity"/>
    <property type="evidence" value="ECO:0007669"/>
    <property type="project" value="InterPro"/>
</dbReference>
<evidence type="ECO:0000313" key="8">
    <source>
        <dbReference type="EMBL" id="SDO22730.1"/>
    </source>
</evidence>
<keyword evidence="2" id="KW-0479">Metal-binding</keyword>
<dbReference type="PROSITE" id="PS50987">
    <property type="entry name" value="HTH_ARSR_2"/>
    <property type="match status" value="1"/>
</dbReference>
<dbReference type="GO" id="GO:0046685">
    <property type="term" value="P:response to arsenic-containing substance"/>
    <property type="evidence" value="ECO:0007669"/>
    <property type="project" value="UniProtKB-KW"/>
</dbReference>
<dbReference type="SUPFAM" id="SSF46785">
    <property type="entry name" value="Winged helix' DNA-binding domain"/>
    <property type="match status" value="1"/>
</dbReference>
<dbReference type="InterPro" id="IPR051081">
    <property type="entry name" value="HTH_MetalResp_TranReg"/>
</dbReference>
<sequence length="118" mass="13559">MTDPMTPTTVFKCLADEIRVRLMLLITREEELCVCELTCALDESQPKISRHLATLRTCGLLADRRQGQWVYYRLHPDLPDWVRRVLITALDANLLWLDADAKRLDAMGDRPERAASCC</sequence>
<dbReference type="STRING" id="198616.SAMN05216193_10913"/>
<dbReference type="SMART" id="SM00418">
    <property type="entry name" value="HTH_ARSR"/>
    <property type="match status" value="1"/>
</dbReference>
<proteinExistence type="predicted"/>
<keyword evidence="5" id="KW-0804">Transcription</keyword>
<dbReference type="InterPro" id="IPR036388">
    <property type="entry name" value="WH-like_DNA-bd_sf"/>
</dbReference>
<dbReference type="NCBIfam" id="NF033788">
    <property type="entry name" value="HTH_metalloreg"/>
    <property type="match status" value="1"/>
</dbReference>
<feature type="domain" description="HTH arsR-type" evidence="7">
    <location>
        <begin position="1"/>
        <end position="93"/>
    </location>
</feature>
<dbReference type="FunFam" id="1.10.10.10:FF:000279">
    <property type="entry name" value="Transcriptional regulator, ArsR family"/>
    <property type="match status" value="1"/>
</dbReference>